<dbReference type="InterPro" id="IPR015797">
    <property type="entry name" value="NUDIX_hydrolase-like_dom_sf"/>
</dbReference>
<feature type="region of interest" description="Disordered" evidence="7">
    <location>
        <begin position="233"/>
        <end position="254"/>
    </location>
</feature>
<dbReference type="EMBL" id="SLXQ01000001">
    <property type="protein sequence ID" value="TCP56868.1"/>
    <property type="molecule type" value="Genomic_DNA"/>
</dbReference>
<reference evidence="9 10" key="1">
    <citation type="submission" date="2019-03" db="EMBL/GenBank/DDBJ databases">
        <title>Genomic Encyclopedia of Type Strains, Phase IV (KMG-IV): sequencing the most valuable type-strain genomes for metagenomic binning, comparative biology and taxonomic classification.</title>
        <authorList>
            <person name="Goeker M."/>
        </authorList>
    </citation>
    <scope>NUCLEOTIDE SEQUENCE [LARGE SCALE GENOMIC DNA]</scope>
    <source>
        <strain evidence="9 10">DSM 45765</strain>
    </source>
</reference>
<evidence type="ECO:0000259" key="8">
    <source>
        <dbReference type="PROSITE" id="PS51462"/>
    </source>
</evidence>
<organism evidence="9 10">
    <name type="scientific">Tamaricihabitans halophyticus</name>
    <dbReference type="NCBI Taxonomy" id="1262583"/>
    <lineage>
        <taxon>Bacteria</taxon>
        <taxon>Bacillati</taxon>
        <taxon>Actinomycetota</taxon>
        <taxon>Actinomycetes</taxon>
        <taxon>Pseudonocardiales</taxon>
        <taxon>Pseudonocardiaceae</taxon>
        <taxon>Tamaricihabitans</taxon>
    </lineage>
</organism>
<dbReference type="PROSITE" id="PS51462">
    <property type="entry name" value="NUDIX"/>
    <property type="match status" value="1"/>
</dbReference>
<evidence type="ECO:0000256" key="3">
    <source>
        <dbReference type="ARBA" id="ARBA00022723"/>
    </source>
</evidence>
<evidence type="ECO:0000256" key="4">
    <source>
        <dbReference type="ARBA" id="ARBA00022801"/>
    </source>
</evidence>
<keyword evidence="3" id="KW-0479">Metal-binding</keyword>
<dbReference type="AlphaFoldDB" id="A0A4R2R559"/>
<dbReference type="RefSeq" id="WP_132875414.1">
    <property type="nucleotide sequence ID" value="NZ_SLXQ01000001.1"/>
</dbReference>
<keyword evidence="4" id="KW-0378">Hydrolase</keyword>
<comment type="cofactor">
    <cofactor evidence="2">
        <name>Mg(2+)</name>
        <dbReference type="ChEBI" id="CHEBI:18420"/>
    </cofactor>
</comment>
<keyword evidence="6" id="KW-0464">Manganese</keyword>
<dbReference type="GO" id="GO:0046872">
    <property type="term" value="F:metal ion binding"/>
    <property type="evidence" value="ECO:0007669"/>
    <property type="project" value="UniProtKB-KW"/>
</dbReference>
<gene>
    <name evidence="9" type="ORF">EV191_101816</name>
</gene>
<name>A0A4R2R559_9PSEU</name>
<evidence type="ECO:0000256" key="7">
    <source>
        <dbReference type="SAM" id="MobiDB-lite"/>
    </source>
</evidence>
<dbReference type="CDD" id="cd03426">
    <property type="entry name" value="NUDIX_CoAse_Nudt7"/>
    <property type="match status" value="1"/>
</dbReference>
<accession>A0A4R2R559</accession>
<dbReference type="SUPFAM" id="SSF55811">
    <property type="entry name" value="Nudix"/>
    <property type="match status" value="1"/>
</dbReference>
<evidence type="ECO:0000256" key="5">
    <source>
        <dbReference type="ARBA" id="ARBA00022842"/>
    </source>
</evidence>
<dbReference type="InterPro" id="IPR045121">
    <property type="entry name" value="CoAse"/>
</dbReference>
<dbReference type="PANTHER" id="PTHR12992">
    <property type="entry name" value="NUDIX HYDROLASE"/>
    <property type="match status" value="1"/>
</dbReference>
<evidence type="ECO:0000256" key="6">
    <source>
        <dbReference type="ARBA" id="ARBA00023211"/>
    </source>
</evidence>
<dbReference type="Pfam" id="PF00293">
    <property type="entry name" value="NUDIX"/>
    <property type="match status" value="1"/>
</dbReference>
<sequence>MTAGWGAEPGPLVDPHTVPSWLRDLVRATSVTDGRDIGRLTPPDDPGLRSAAVLMLFGAPSASGALPDVLLLRRADGGDVHSGQVAFPGGGAEPADGGPVDTALREAQEETGVHPAGVRPVALLPEMYVPVSGFRVTPVLAHWERPSPVGVVDDGEVAAVARVPVAELVDPANRFLVRIRKHYRGPAFGLPGMLVWGFTAGVLTWLLDAAGWAEPWDDRDVRDLDVALAAAARAAQPSAGCDSGGSATEPAEAT</sequence>
<dbReference type="OrthoDB" id="9802805at2"/>
<evidence type="ECO:0000313" key="10">
    <source>
        <dbReference type="Proteomes" id="UP000294911"/>
    </source>
</evidence>
<dbReference type="Gene3D" id="3.90.79.10">
    <property type="entry name" value="Nucleoside Triphosphate Pyrophosphohydrolase"/>
    <property type="match status" value="1"/>
</dbReference>
<protein>
    <submittedName>
        <fullName evidence="9">8-oxo-dGTP pyrophosphatase MutT (NUDIX family)</fullName>
    </submittedName>
</protein>
<dbReference type="Proteomes" id="UP000294911">
    <property type="component" value="Unassembled WGS sequence"/>
</dbReference>
<proteinExistence type="predicted"/>
<dbReference type="PANTHER" id="PTHR12992:SF11">
    <property type="entry name" value="MITOCHONDRIAL COENZYME A DIPHOSPHATASE NUDT8"/>
    <property type="match status" value="1"/>
</dbReference>
<evidence type="ECO:0000256" key="1">
    <source>
        <dbReference type="ARBA" id="ARBA00001936"/>
    </source>
</evidence>
<keyword evidence="10" id="KW-1185">Reference proteome</keyword>
<comment type="cofactor">
    <cofactor evidence="1">
        <name>Mn(2+)</name>
        <dbReference type="ChEBI" id="CHEBI:29035"/>
    </cofactor>
</comment>
<dbReference type="GO" id="GO:0010945">
    <property type="term" value="F:coenzyme A diphosphatase activity"/>
    <property type="evidence" value="ECO:0007669"/>
    <property type="project" value="InterPro"/>
</dbReference>
<dbReference type="InterPro" id="IPR000086">
    <property type="entry name" value="NUDIX_hydrolase_dom"/>
</dbReference>
<feature type="domain" description="Nudix hydrolase" evidence="8">
    <location>
        <begin position="47"/>
        <end position="190"/>
    </location>
</feature>
<evidence type="ECO:0000313" key="9">
    <source>
        <dbReference type="EMBL" id="TCP56868.1"/>
    </source>
</evidence>
<keyword evidence="5" id="KW-0460">Magnesium</keyword>
<comment type="caution">
    <text evidence="9">The sequence shown here is derived from an EMBL/GenBank/DDBJ whole genome shotgun (WGS) entry which is preliminary data.</text>
</comment>
<evidence type="ECO:0000256" key="2">
    <source>
        <dbReference type="ARBA" id="ARBA00001946"/>
    </source>
</evidence>